<accession>A0A1U7Q4A2</accession>
<dbReference type="Gene3D" id="3.50.7.10">
    <property type="entry name" value="GroEL"/>
    <property type="match status" value="1"/>
</dbReference>
<name>A0A1U7Q4A2_MESAU</name>
<dbReference type="GO" id="GO:0005524">
    <property type="term" value="F:ATP binding"/>
    <property type="evidence" value="ECO:0007669"/>
    <property type="project" value="InterPro"/>
</dbReference>
<dbReference type="STRING" id="10036.ENSMAUP00000020128"/>
<dbReference type="Gene3D" id="1.10.560.10">
    <property type="entry name" value="GroEL-like equatorial domain"/>
    <property type="match status" value="2"/>
</dbReference>
<evidence type="ECO:0000313" key="2">
    <source>
        <dbReference type="RefSeq" id="XP_005068012.2"/>
    </source>
</evidence>
<dbReference type="PANTHER" id="PTHR14667">
    <property type="entry name" value="BARDET-BIEDL SYNDROME 10 PROTEIN"/>
    <property type="match status" value="1"/>
</dbReference>
<dbReference type="Pfam" id="PF00118">
    <property type="entry name" value="Cpn60_TCP1"/>
    <property type="match status" value="1"/>
</dbReference>
<sequence length="715" mass="79174">MASLGSVTAALRVTEVLEAIASRCVGPEGGQVLCTKPTGEVLLSRDGGRLLEALHVEHPLARMIVSCVSSHLKKTGDGAKTFIIFLCHLLRGLHAIREKDSFTSENTQTHQRHWKNCCQWKCISQALLTFQTQILDCIVDQFLSRHYLSVFSSSAKGWTVCRRSVESLLEAYFCGRVGRNNCRFISQLMCDYVFKCMDHESVVEGLELVDNCFLELNVGVTGLPVSDSRIVDGLVLHRDFSVYCPADGDIKMVMVTEVLQPPFSSSKSEFVLDSEAQFQASQCWIVERTKAVMKHLQSQNIKLLLSSVKQPDLVSYCARLHSISVVECLSSEEVSLVQRITGLLPCVLPQVPSQGEISDTTLVKFCKPLILRSKRYVHLGLVSTCAFIPHCVVLCAPVLGLVQQHESAFRGAFKMLQQLFTDLDLNYIIQTNAQRDSSPLACNNSRECSRPPEIGKYQDVIVKSENKLENTQTHSKAYSNVVASDTELKTRVTWSAHKETPLDTSQTNVILKCLSPEKNWVISDCELLVGSNPTGNPTAEDTRTEMSYDNVQVTSHPGKGCTLPVMYKSLEACTSLSYYCSSTLPAGCVLPVGGNFEILLHYYLVNYAKQCQQSAEATVSMLIANALLGIPKTLYKPKNGKDSFPQIYMRSLHALQTCQPMVSGQSGLEPVAGKYQLIASVIQCLAKILTVDLVINIKRQPQKIGDQDSEDELEH</sequence>
<dbReference type="OrthoDB" id="9393833at2759"/>
<dbReference type="SUPFAM" id="SSF48592">
    <property type="entry name" value="GroEL equatorial domain-like"/>
    <property type="match status" value="1"/>
</dbReference>
<dbReference type="GO" id="GO:0051131">
    <property type="term" value="P:chaperone-mediated protein complex assembly"/>
    <property type="evidence" value="ECO:0007669"/>
    <property type="project" value="InterPro"/>
</dbReference>
<dbReference type="PANTHER" id="PTHR14667:SF2">
    <property type="entry name" value="BARDET-BIEDL SYNDROME 10 PROTEIN"/>
    <property type="match status" value="1"/>
</dbReference>
<reference evidence="2" key="1">
    <citation type="submission" date="2025-08" db="UniProtKB">
        <authorList>
            <consortium name="RefSeq"/>
        </authorList>
    </citation>
    <scope>IDENTIFICATION</scope>
    <source>
        <tissue evidence="2">Liver</tissue>
    </source>
</reference>
<organism evidence="1 2">
    <name type="scientific">Mesocricetus auratus</name>
    <name type="common">Golden hamster</name>
    <dbReference type="NCBI Taxonomy" id="10036"/>
    <lineage>
        <taxon>Eukaryota</taxon>
        <taxon>Metazoa</taxon>
        <taxon>Chordata</taxon>
        <taxon>Craniata</taxon>
        <taxon>Vertebrata</taxon>
        <taxon>Euteleostomi</taxon>
        <taxon>Mammalia</taxon>
        <taxon>Eutheria</taxon>
        <taxon>Euarchontoglires</taxon>
        <taxon>Glires</taxon>
        <taxon>Rodentia</taxon>
        <taxon>Myomorpha</taxon>
        <taxon>Muroidea</taxon>
        <taxon>Cricetidae</taxon>
        <taxon>Cricetinae</taxon>
        <taxon>Mesocricetus</taxon>
    </lineage>
</organism>
<evidence type="ECO:0000313" key="1">
    <source>
        <dbReference type="Proteomes" id="UP000886700"/>
    </source>
</evidence>
<protein>
    <submittedName>
        <fullName evidence="2">Bardet-Biedl syndrome 10 protein isoform X1</fullName>
    </submittedName>
</protein>
<dbReference type="AlphaFoldDB" id="A0A1U7Q4A2"/>
<gene>
    <name evidence="2" type="primary">Bbs10</name>
</gene>
<proteinExistence type="predicted"/>
<dbReference type="CTD" id="79738"/>
<dbReference type="InterPro" id="IPR002423">
    <property type="entry name" value="Cpn60/GroEL/TCP-1"/>
</dbReference>
<dbReference type="eggNOG" id="KOG0360">
    <property type="taxonomic scope" value="Eukaryota"/>
</dbReference>
<dbReference type="RefSeq" id="XP_005068012.2">
    <property type="nucleotide sequence ID" value="XM_005067955.4"/>
</dbReference>
<dbReference type="InterPro" id="IPR027413">
    <property type="entry name" value="GROEL-like_equatorial_sf"/>
</dbReference>
<dbReference type="KEGG" id="maua:101841696"/>
<keyword evidence="1" id="KW-1185">Reference proteome</keyword>
<dbReference type="InterPro" id="IPR027409">
    <property type="entry name" value="GroEL-like_apical_dom_sf"/>
</dbReference>
<dbReference type="Proteomes" id="UP000886700">
    <property type="component" value="Unplaced"/>
</dbReference>
<dbReference type="eggNOG" id="KOG0357">
    <property type="taxonomic scope" value="Eukaryota"/>
</dbReference>
<dbReference type="GeneID" id="101841696"/>
<dbReference type="InterPro" id="IPR042619">
    <property type="entry name" value="BBS10"/>
</dbReference>